<dbReference type="EMBL" id="JBHUON010000008">
    <property type="protein sequence ID" value="MFD2864796.1"/>
    <property type="molecule type" value="Genomic_DNA"/>
</dbReference>
<comment type="caution">
    <text evidence="10">The sequence shown here is derived from an EMBL/GenBank/DDBJ whole genome shotgun (WGS) entry which is preliminary data.</text>
</comment>
<organism evidence="10 11">
    <name type="scientific">Mucilaginibacter antarcticus</name>
    <dbReference type="NCBI Taxonomy" id="1855725"/>
    <lineage>
        <taxon>Bacteria</taxon>
        <taxon>Pseudomonadati</taxon>
        <taxon>Bacteroidota</taxon>
        <taxon>Sphingobacteriia</taxon>
        <taxon>Sphingobacteriales</taxon>
        <taxon>Sphingobacteriaceae</taxon>
        <taxon>Mucilaginibacter</taxon>
    </lineage>
</organism>
<reference evidence="11" key="1">
    <citation type="journal article" date="2019" name="Int. J. Syst. Evol. Microbiol.">
        <title>The Global Catalogue of Microorganisms (GCM) 10K type strain sequencing project: providing services to taxonomists for standard genome sequencing and annotation.</title>
        <authorList>
            <consortium name="The Broad Institute Genomics Platform"/>
            <consortium name="The Broad Institute Genome Sequencing Center for Infectious Disease"/>
            <person name="Wu L."/>
            <person name="Ma J."/>
        </authorList>
    </citation>
    <scope>NUCLEOTIDE SEQUENCE [LARGE SCALE GENOMIC DNA]</scope>
    <source>
        <strain evidence="11">KCTC 52232</strain>
    </source>
</reference>
<keyword evidence="5 10" id="KW-0418">Kinase</keyword>
<dbReference type="InterPro" id="IPR000700">
    <property type="entry name" value="PAS-assoc_C"/>
</dbReference>
<dbReference type="PRINTS" id="PR00344">
    <property type="entry name" value="BCTRLSENSOR"/>
</dbReference>
<dbReference type="SUPFAM" id="SSF55874">
    <property type="entry name" value="ATPase domain of HSP90 chaperone/DNA topoisomerase II/histidine kinase"/>
    <property type="match status" value="1"/>
</dbReference>
<dbReference type="PANTHER" id="PTHR45453:SF1">
    <property type="entry name" value="PHOSPHATE REGULON SENSOR PROTEIN PHOR"/>
    <property type="match status" value="1"/>
</dbReference>
<name>A0ABW5XPR6_9SPHI</name>
<sequence>MKDGRLIDVSLSISPIRDTNGKIIGVSQIARDISERKRDEIRKNDFIGMVSHELKTPLTSLTAIMQVLHKKLNNTDDRFVPDALARANQQLKRMGNLINGFLNVSRLESGKIVIEKRLFIMEDLIKEVIAEINLTGATHMIELPRCDKVEVFADRDKINSVVTNLLSNAIKYSPKASQITITCEQTQEELLVSVNDEGLGMKADDCERIFDRYHRVESDDTRHISGFGIGLYLSAEIVKRHDGRIWAESELSKGSTFYFSLPLG</sequence>
<proteinExistence type="predicted"/>
<dbReference type="SUPFAM" id="SSF47384">
    <property type="entry name" value="Homodimeric domain of signal transducing histidine kinase"/>
    <property type="match status" value="1"/>
</dbReference>
<dbReference type="InterPro" id="IPR050351">
    <property type="entry name" value="BphY/WalK/GraS-like"/>
</dbReference>
<dbReference type="InterPro" id="IPR004358">
    <property type="entry name" value="Sig_transdc_His_kin-like_C"/>
</dbReference>
<keyword evidence="6" id="KW-0902">Two-component regulatory system</keyword>
<evidence type="ECO:0000259" key="9">
    <source>
        <dbReference type="PROSITE" id="PS50113"/>
    </source>
</evidence>
<dbReference type="RefSeq" id="WP_377125922.1">
    <property type="nucleotide sequence ID" value="NZ_JBHUHN010000001.1"/>
</dbReference>
<keyword evidence="4" id="KW-0808">Transferase</keyword>
<dbReference type="GO" id="GO:0016301">
    <property type="term" value="F:kinase activity"/>
    <property type="evidence" value="ECO:0007669"/>
    <property type="project" value="UniProtKB-KW"/>
</dbReference>
<dbReference type="SUPFAM" id="SSF55785">
    <property type="entry name" value="PYP-like sensor domain (PAS domain)"/>
    <property type="match status" value="1"/>
</dbReference>
<dbReference type="Gene3D" id="1.10.287.130">
    <property type="match status" value="1"/>
</dbReference>
<evidence type="ECO:0000256" key="7">
    <source>
        <dbReference type="ARBA" id="ARBA00023136"/>
    </source>
</evidence>
<evidence type="ECO:0000313" key="11">
    <source>
        <dbReference type="Proteomes" id="UP001597601"/>
    </source>
</evidence>
<dbReference type="InterPro" id="IPR036890">
    <property type="entry name" value="HATPase_C_sf"/>
</dbReference>
<dbReference type="EC" id="2.7.13.3" evidence="2"/>
<dbReference type="PROSITE" id="PS50113">
    <property type="entry name" value="PAC"/>
    <property type="match status" value="1"/>
</dbReference>
<evidence type="ECO:0000259" key="8">
    <source>
        <dbReference type="PROSITE" id="PS50109"/>
    </source>
</evidence>
<dbReference type="PANTHER" id="PTHR45453">
    <property type="entry name" value="PHOSPHATE REGULON SENSOR PROTEIN PHOR"/>
    <property type="match status" value="1"/>
</dbReference>
<dbReference type="InterPro" id="IPR005467">
    <property type="entry name" value="His_kinase_dom"/>
</dbReference>
<evidence type="ECO:0000256" key="2">
    <source>
        <dbReference type="ARBA" id="ARBA00012438"/>
    </source>
</evidence>
<evidence type="ECO:0000256" key="6">
    <source>
        <dbReference type="ARBA" id="ARBA00023012"/>
    </source>
</evidence>
<dbReference type="Gene3D" id="3.30.565.10">
    <property type="entry name" value="Histidine kinase-like ATPase, C-terminal domain"/>
    <property type="match status" value="1"/>
</dbReference>
<feature type="domain" description="PAC" evidence="9">
    <location>
        <begin position="1"/>
        <end position="45"/>
    </location>
</feature>
<keyword evidence="3" id="KW-0597">Phosphoprotein</keyword>
<dbReference type="Proteomes" id="UP001597601">
    <property type="component" value="Unassembled WGS sequence"/>
</dbReference>
<accession>A0ABW5XPR6</accession>
<evidence type="ECO:0000256" key="1">
    <source>
        <dbReference type="ARBA" id="ARBA00000085"/>
    </source>
</evidence>
<dbReference type="CDD" id="cd00082">
    <property type="entry name" value="HisKA"/>
    <property type="match status" value="1"/>
</dbReference>
<keyword evidence="7" id="KW-0472">Membrane</keyword>
<dbReference type="SMART" id="SM00388">
    <property type="entry name" value="HisKA"/>
    <property type="match status" value="1"/>
</dbReference>
<feature type="domain" description="Histidine kinase" evidence="8">
    <location>
        <begin position="49"/>
        <end position="264"/>
    </location>
</feature>
<comment type="catalytic activity">
    <reaction evidence="1">
        <text>ATP + protein L-histidine = ADP + protein N-phospho-L-histidine.</text>
        <dbReference type="EC" id="2.7.13.3"/>
    </reaction>
</comment>
<dbReference type="InterPro" id="IPR003594">
    <property type="entry name" value="HATPase_dom"/>
</dbReference>
<dbReference type="Gene3D" id="3.30.450.20">
    <property type="entry name" value="PAS domain"/>
    <property type="match status" value="1"/>
</dbReference>
<protein>
    <recommendedName>
        <fullName evidence="2">histidine kinase</fullName>
        <ecNumber evidence="2">2.7.13.3</ecNumber>
    </recommendedName>
</protein>
<evidence type="ECO:0000313" key="10">
    <source>
        <dbReference type="EMBL" id="MFD2864796.1"/>
    </source>
</evidence>
<dbReference type="Pfam" id="PF02518">
    <property type="entry name" value="HATPase_c"/>
    <property type="match status" value="1"/>
</dbReference>
<dbReference type="InterPro" id="IPR003661">
    <property type="entry name" value="HisK_dim/P_dom"/>
</dbReference>
<evidence type="ECO:0000256" key="5">
    <source>
        <dbReference type="ARBA" id="ARBA00022777"/>
    </source>
</evidence>
<dbReference type="InterPro" id="IPR036097">
    <property type="entry name" value="HisK_dim/P_sf"/>
</dbReference>
<dbReference type="PROSITE" id="PS50109">
    <property type="entry name" value="HIS_KIN"/>
    <property type="match status" value="1"/>
</dbReference>
<dbReference type="InterPro" id="IPR000014">
    <property type="entry name" value="PAS"/>
</dbReference>
<evidence type="ECO:0000256" key="3">
    <source>
        <dbReference type="ARBA" id="ARBA00022553"/>
    </source>
</evidence>
<gene>
    <name evidence="10" type="ORF">ACFSYC_08870</name>
</gene>
<evidence type="ECO:0000256" key="4">
    <source>
        <dbReference type="ARBA" id="ARBA00022679"/>
    </source>
</evidence>
<dbReference type="SMART" id="SM00387">
    <property type="entry name" value="HATPase_c"/>
    <property type="match status" value="1"/>
</dbReference>
<keyword evidence="11" id="KW-1185">Reference proteome</keyword>
<dbReference type="InterPro" id="IPR035965">
    <property type="entry name" value="PAS-like_dom_sf"/>
</dbReference>
<dbReference type="Pfam" id="PF00512">
    <property type="entry name" value="HisKA"/>
    <property type="match status" value="1"/>
</dbReference>
<dbReference type="NCBIfam" id="TIGR00229">
    <property type="entry name" value="sensory_box"/>
    <property type="match status" value="1"/>
</dbReference>